<comment type="cofactor">
    <cofactor evidence="10">
        <name>Mg(2+)</name>
        <dbReference type="ChEBI" id="CHEBI:18420"/>
    </cofactor>
    <text evidence="10">Binds 1 Mg(2+) ion per subunit.</text>
</comment>
<keyword evidence="6 10" id="KW-0460">Magnesium</keyword>
<feature type="binding site" evidence="10">
    <location>
        <begin position="153"/>
        <end position="156"/>
    </location>
    <ligand>
        <name>substrate</name>
    </ligand>
</feature>
<dbReference type="EMBL" id="JASOOE010000009">
    <property type="protein sequence ID" value="MDK7187432.1"/>
    <property type="molecule type" value="Genomic_DNA"/>
</dbReference>
<dbReference type="Gene3D" id="3.90.950.10">
    <property type="match status" value="1"/>
</dbReference>
<keyword evidence="7 10" id="KW-0546">Nucleotide metabolism</keyword>
<comment type="subunit">
    <text evidence="2 10">Homodimer.</text>
</comment>
<evidence type="ECO:0000256" key="2">
    <source>
        <dbReference type="ARBA" id="ARBA00011738"/>
    </source>
</evidence>
<evidence type="ECO:0000256" key="1">
    <source>
        <dbReference type="ARBA" id="ARBA00008023"/>
    </source>
</evidence>
<dbReference type="GO" id="GO:0017111">
    <property type="term" value="F:ribonucleoside triphosphate phosphatase activity"/>
    <property type="evidence" value="ECO:0007669"/>
    <property type="project" value="InterPro"/>
</dbReference>
<comment type="catalytic activity">
    <reaction evidence="10">
        <text>ITP + H2O = IMP + diphosphate + H(+)</text>
        <dbReference type="Rhea" id="RHEA:29399"/>
        <dbReference type="ChEBI" id="CHEBI:15377"/>
        <dbReference type="ChEBI" id="CHEBI:15378"/>
        <dbReference type="ChEBI" id="CHEBI:33019"/>
        <dbReference type="ChEBI" id="CHEBI:58053"/>
        <dbReference type="ChEBI" id="CHEBI:61402"/>
        <dbReference type="EC" id="3.6.1.66"/>
    </reaction>
</comment>
<evidence type="ECO:0000256" key="10">
    <source>
        <dbReference type="HAMAP-Rule" id="MF_01405"/>
    </source>
</evidence>
<comment type="catalytic activity">
    <reaction evidence="9 10">
        <text>XTP + H2O = XMP + diphosphate + H(+)</text>
        <dbReference type="Rhea" id="RHEA:28610"/>
        <dbReference type="ChEBI" id="CHEBI:15377"/>
        <dbReference type="ChEBI" id="CHEBI:15378"/>
        <dbReference type="ChEBI" id="CHEBI:33019"/>
        <dbReference type="ChEBI" id="CHEBI:57464"/>
        <dbReference type="ChEBI" id="CHEBI:61314"/>
        <dbReference type="EC" id="3.6.1.66"/>
    </reaction>
</comment>
<comment type="caution">
    <text evidence="12">The sequence shown here is derived from an EMBL/GenBank/DDBJ whole genome shotgun (WGS) entry which is preliminary data.</text>
</comment>
<evidence type="ECO:0000256" key="7">
    <source>
        <dbReference type="ARBA" id="ARBA00023080"/>
    </source>
</evidence>
<dbReference type="AlphaFoldDB" id="A0AAJ1Q4C8"/>
<comment type="function">
    <text evidence="10">Pyrophosphatase that catalyzes the hydrolysis of nucleoside triphosphates to their monophosphate derivatives, with a high preference for the non-canonical purine nucleotides XTP (xanthosine triphosphate), dITP (deoxyinosine triphosphate) and ITP. Seems to function as a house-cleaning enzyme that removes non-canonical purine nucleotides from the nucleotide pool, thus preventing their incorporation into DNA/RNA and avoiding chromosomal lesions.</text>
</comment>
<dbReference type="EC" id="3.6.1.66" evidence="10"/>
<sequence length="202" mass="22530">MKLLIASHNPGKVQEFKELFAPFDLQITSLLDYPDIPEVEETGTTFEANARLKAETIAERLHCLVLSDDSGLCVPVLKGAPGVYSARYAGLAVKSDQANRDKLLNEMVPYEGKDRQAYFMTCIVVAYPNHPSLVVHGRADGMITYEELGDHGFGYDSLFYYPESEKTFAQMSAQEKNQVSHRSRAVSALFKEFAAWLEGVRA</sequence>
<dbReference type="NCBIfam" id="TIGR00042">
    <property type="entry name" value="RdgB/HAM1 family non-canonical purine NTP pyrophosphatase"/>
    <property type="match status" value="1"/>
</dbReference>
<dbReference type="GO" id="GO:0009146">
    <property type="term" value="P:purine nucleoside triphosphate catabolic process"/>
    <property type="evidence" value="ECO:0007669"/>
    <property type="project" value="UniProtKB-UniRule"/>
</dbReference>
<dbReference type="FunFam" id="3.90.950.10:FF:000001">
    <property type="entry name" value="dITP/XTP pyrophosphatase"/>
    <property type="match status" value="1"/>
</dbReference>
<dbReference type="InterPro" id="IPR002637">
    <property type="entry name" value="RdgB/HAM1"/>
</dbReference>
<dbReference type="CDD" id="cd00515">
    <property type="entry name" value="HAM1"/>
    <property type="match status" value="1"/>
</dbReference>
<dbReference type="GO" id="GO:0000166">
    <property type="term" value="F:nucleotide binding"/>
    <property type="evidence" value="ECO:0007669"/>
    <property type="project" value="UniProtKB-KW"/>
</dbReference>
<dbReference type="GO" id="GO:0005829">
    <property type="term" value="C:cytosol"/>
    <property type="evidence" value="ECO:0007669"/>
    <property type="project" value="TreeGrafter"/>
</dbReference>
<dbReference type="InterPro" id="IPR020922">
    <property type="entry name" value="dITP/XTP_pyrophosphatase"/>
</dbReference>
<proteinExistence type="inferred from homology"/>
<evidence type="ECO:0000256" key="4">
    <source>
        <dbReference type="ARBA" id="ARBA00022741"/>
    </source>
</evidence>
<evidence type="ECO:0000256" key="11">
    <source>
        <dbReference type="RuleBase" id="RU003781"/>
    </source>
</evidence>
<feature type="binding site" evidence="10">
    <location>
        <position position="176"/>
    </location>
    <ligand>
        <name>substrate</name>
    </ligand>
</feature>
<dbReference type="GO" id="GO:0036220">
    <property type="term" value="F:ITP diphosphatase activity"/>
    <property type="evidence" value="ECO:0007669"/>
    <property type="project" value="UniProtKB-UniRule"/>
</dbReference>
<keyword evidence="3 10" id="KW-0479">Metal-binding</keyword>
<protein>
    <recommendedName>
        <fullName evidence="10">dITP/XTP pyrophosphatase</fullName>
        <ecNumber evidence="10">3.6.1.66</ecNumber>
    </recommendedName>
    <alternativeName>
        <fullName evidence="10">Non-canonical purine NTP pyrophosphatase</fullName>
    </alternativeName>
    <alternativeName>
        <fullName evidence="10">Non-standard purine NTP pyrophosphatase</fullName>
    </alternativeName>
    <alternativeName>
        <fullName evidence="10">Nucleoside-triphosphate diphosphatase</fullName>
    </alternativeName>
    <alternativeName>
        <fullName evidence="10">Nucleoside-triphosphate pyrophosphatase</fullName>
        <shortName evidence="10">NTPase</shortName>
    </alternativeName>
</protein>
<dbReference type="Pfam" id="PF01725">
    <property type="entry name" value="Ham1p_like"/>
    <property type="match status" value="1"/>
</dbReference>
<evidence type="ECO:0000313" key="13">
    <source>
        <dbReference type="Proteomes" id="UP001229251"/>
    </source>
</evidence>
<evidence type="ECO:0000256" key="8">
    <source>
        <dbReference type="ARBA" id="ARBA00051875"/>
    </source>
</evidence>
<dbReference type="NCBIfam" id="NF011397">
    <property type="entry name" value="PRK14822.1"/>
    <property type="match status" value="1"/>
</dbReference>
<feature type="binding site" evidence="10">
    <location>
        <begin position="7"/>
        <end position="12"/>
    </location>
    <ligand>
        <name>substrate</name>
    </ligand>
</feature>
<comment type="catalytic activity">
    <reaction evidence="8 10">
        <text>dITP + H2O = dIMP + diphosphate + H(+)</text>
        <dbReference type="Rhea" id="RHEA:28342"/>
        <dbReference type="ChEBI" id="CHEBI:15377"/>
        <dbReference type="ChEBI" id="CHEBI:15378"/>
        <dbReference type="ChEBI" id="CHEBI:33019"/>
        <dbReference type="ChEBI" id="CHEBI:61194"/>
        <dbReference type="ChEBI" id="CHEBI:61382"/>
        <dbReference type="EC" id="3.6.1.66"/>
    </reaction>
</comment>
<feature type="active site" description="Proton acceptor" evidence="10">
    <location>
        <position position="69"/>
    </location>
</feature>
<dbReference type="GO" id="GO:0035870">
    <property type="term" value="F:dITP diphosphatase activity"/>
    <property type="evidence" value="ECO:0007669"/>
    <property type="project" value="UniProtKB-UniRule"/>
</dbReference>
<dbReference type="SUPFAM" id="SSF52972">
    <property type="entry name" value="ITPase-like"/>
    <property type="match status" value="1"/>
</dbReference>
<gene>
    <name evidence="12" type="ORF">QP433_05510</name>
</gene>
<dbReference type="PANTHER" id="PTHR11067">
    <property type="entry name" value="INOSINE TRIPHOSPHATE PYROPHOSPHATASE/HAM1 PROTEIN"/>
    <property type="match status" value="1"/>
</dbReference>
<dbReference type="Proteomes" id="UP001229251">
    <property type="component" value="Unassembled WGS sequence"/>
</dbReference>
<name>A0AAJ1Q4C8_9LACT</name>
<comment type="similarity">
    <text evidence="1 10 11">Belongs to the HAM1 NTPase family.</text>
</comment>
<keyword evidence="4 10" id="KW-0547">Nucleotide-binding</keyword>
<dbReference type="GO" id="GO:0046872">
    <property type="term" value="F:metal ion binding"/>
    <property type="evidence" value="ECO:0007669"/>
    <property type="project" value="UniProtKB-KW"/>
</dbReference>
<feature type="binding site" evidence="10">
    <location>
        <position position="70"/>
    </location>
    <ligand>
        <name>substrate</name>
    </ligand>
</feature>
<dbReference type="GO" id="GO:0009117">
    <property type="term" value="P:nucleotide metabolic process"/>
    <property type="evidence" value="ECO:0007669"/>
    <property type="project" value="UniProtKB-KW"/>
</dbReference>
<evidence type="ECO:0000256" key="9">
    <source>
        <dbReference type="ARBA" id="ARBA00052017"/>
    </source>
</evidence>
<keyword evidence="5 10" id="KW-0378">Hydrolase</keyword>
<dbReference type="GO" id="GO:0036222">
    <property type="term" value="F:XTP diphosphatase activity"/>
    <property type="evidence" value="ECO:0007669"/>
    <property type="project" value="UniProtKB-UniRule"/>
</dbReference>
<reference evidence="12" key="1">
    <citation type="submission" date="2023-05" db="EMBL/GenBank/DDBJ databases">
        <title>Cataloging the Phylogenetic Diversity of Human Bladder Bacteria.</title>
        <authorList>
            <person name="Du J."/>
        </authorList>
    </citation>
    <scope>NUCLEOTIDE SEQUENCE</scope>
    <source>
        <strain evidence="12">UMB1231</strain>
    </source>
</reference>
<evidence type="ECO:0000313" key="12">
    <source>
        <dbReference type="EMBL" id="MDK7187432.1"/>
    </source>
</evidence>
<evidence type="ECO:0000256" key="3">
    <source>
        <dbReference type="ARBA" id="ARBA00022723"/>
    </source>
</evidence>
<accession>A0AAJ1Q4C8</accession>
<feature type="binding site" evidence="10">
    <location>
        <position position="69"/>
    </location>
    <ligand>
        <name>Mg(2+)</name>
        <dbReference type="ChEBI" id="CHEBI:18420"/>
    </ligand>
</feature>
<dbReference type="PANTHER" id="PTHR11067:SF9">
    <property type="entry name" value="INOSINE TRIPHOSPHATE PYROPHOSPHATASE"/>
    <property type="match status" value="1"/>
</dbReference>
<evidence type="ECO:0000256" key="5">
    <source>
        <dbReference type="ARBA" id="ARBA00022801"/>
    </source>
</evidence>
<feature type="binding site" evidence="10">
    <location>
        <position position="40"/>
    </location>
    <ligand>
        <name>Mg(2+)</name>
        <dbReference type="ChEBI" id="CHEBI:18420"/>
    </ligand>
</feature>
<dbReference type="HAMAP" id="MF_01405">
    <property type="entry name" value="Non_canon_purine_NTPase"/>
    <property type="match status" value="1"/>
</dbReference>
<evidence type="ECO:0000256" key="6">
    <source>
        <dbReference type="ARBA" id="ARBA00022842"/>
    </source>
</evidence>
<dbReference type="RefSeq" id="WP_006907896.1">
    <property type="nucleotide sequence ID" value="NZ_JASOOE010000009.1"/>
</dbReference>
<feature type="binding site" evidence="10">
    <location>
        <begin position="181"/>
        <end position="182"/>
    </location>
    <ligand>
        <name>substrate</name>
    </ligand>
</feature>
<organism evidence="12 13">
    <name type="scientific">Facklamia hominis</name>
    <dbReference type="NCBI Taxonomy" id="178214"/>
    <lineage>
        <taxon>Bacteria</taxon>
        <taxon>Bacillati</taxon>
        <taxon>Bacillota</taxon>
        <taxon>Bacilli</taxon>
        <taxon>Lactobacillales</taxon>
        <taxon>Aerococcaceae</taxon>
        <taxon>Facklamia</taxon>
    </lineage>
</organism>
<dbReference type="InterPro" id="IPR029001">
    <property type="entry name" value="ITPase-like_fam"/>
</dbReference>